<protein>
    <submittedName>
        <fullName evidence="1">Uncharacterized protein</fullName>
    </submittedName>
</protein>
<gene>
    <name evidence="1" type="ORF">S01H1_81077</name>
</gene>
<name>X0YUB6_9ZZZZ</name>
<dbReference type="AlphaFoldDB" id="X0YUB6"/>
<evidence type="ECO:0000313" key="1">
    <source>
        <dbReference type="EMBL" id="GAG51913.1"/>
    </source>
</evidence>
<accession>X0YUB6</accession>
<comment type="caution">
    <text evidence="1">The sequence shown here is derived from an EMBL/GenBank/DDBJ whole genome shotgun (WGS) entry which is preliminary data.</text>
</comment>
<feature type="non-terminal residue" evidence="1">
    <location>
        <position position="39"/>
    </location>
</feature>
<dbReference type="EMBL" id="BARS01054824">
    <property type="protein sequence ID" value="GAG51913.1"/>
    <property type="molecule type" value="Genomic_DNA"/>
</dbReference>
<reference evidence="1" key="1">
    <citation type="journal article" date="2014" name="Front. Microbiol.">
        <title>High frequency of phylogenetically diverse reductive dehalogenase-homologous genes in deep subseafloor sedimentary metagenomes.</title>
        <authorList>
            <person name="Kawai M."/>
            <person name="Futagami T."/>
            <person name="Toyoda A."/>
            <person name="Takaki Y."/>
            <person name="Nishi S."/>
            <person name="Hori S."/>
            <person name="Arai W."/>
            <person name="Tsubouchi T."/>
            <person name="Morono Y."/>
            <person name="Uchiyama I."/>
            <person name="Ito T."/>
            <person name="Fujiyama A."/>
            <person name="Inagaki F."/>
            <person name="Takami H."/>
        </authorList>
    </citation>
    <scope>NUCLEOTIDE SEQUENCE</scope>
    <source>
        <strain evidence="1">Expedition CK06-06</strain>
    </source>
</reference>
<proteinExistence type="predicted"/>
<organism evidence="1">
    <name type="scientific">marine sediment metagenome</name>
    <dbReference type="NCBI Taxonomy" id="412755"/>
    <lineage>
        <taxon>unclassified sequences</taxon>
        <taxon>metagenomes</taxon>
        <taxon>ecological metagenomes</taxon>
    </lineage>
</organism>
<sequence length="39" mass="4274">MTNYMLILVTALVFAIGGTPLARRLALRLGVMDQPSIRT</sequence>